<dbReference type="SUPFAM" id="SSF54106">
    <property type="entry name" value="LysM domain"/>
    <property type="match status" value="3"/>
</dbReference>
<feature type="domain" description="LysM" evidence="3">
    <location>
        <begin position="344"/>
        <end position="387"/>
    </location>
</feature>
<dbReference type="KEGG" id="meiy:MIN45_P0569"/>
<keyword evidence="5" id="KW-1185">Reference proteome</keyword>
<dbReference type="CDD" id="cd16894">
    <property type="entry name" value="MltD-like"/>
    <property type="match status" value="1"/>
</dbReference>
<dbReference type="PANTHER" id="PTHR33734">
    <property type="entry name" value="LYSM DOMAIN-CONTAINING GPI-ANCHORED PROTEIN 2"/>
    <property type="match status" value="1"/>
</dbReference>
<dbReference type="RefSeq" id="WP_286293282.1">
    <property type="nucleotide sequence ID" value="NZ_AP024718.1"/>
</dbReference>
<organism evidence="4 5">
    <name type="scientific">Methylomarinovum tepidoasis</name>
    <dbReference type="NCBI Taxonomy" id="2840183"/>
    <lineage>
        <taxon>Bacteria</taxon>
        <taxon>Pseudomonadati</taxon>
        <taxon>Pseudomonadota</taxon>
        <taxon>Gammaproteobacteria</taxon>
        <taxon>Methylococcales</taxon>
        <taxon>Methylothermaceae</taxon>
        <taxon>Methylomarinovum</taxon>
    </lineage>
</organism>
<dbReference type="Proteomes" id="UP001321450">
    <property type="component" value="Chromosome"/>
</dbReference>
<dbReference type="EMBL" id="AP024718">
    <property type="protein sequence ID" value="BCX88201.1"/>
    <property type="molecule type" value="Genomic_DNA"/>
</dbReference>
<feature type="domain" description="LysM" evidence="3">
    <location>
        <begin position="464"/>
        <end position="508"/>
    </location>
</feature>
<comment type="similarity">
    <text evidence="1">Belongs to the transglycosylase Slt family.</text>
</comment>
<dbReference type="PROSITE" id="PS00922">
    <property type="entry name" value="TRANSGLYCOSYLASE"/>
    <property type="match status" value="1"/>
</dbReference>
<dbReference type="SUPFAM" id="SSF53955">
    <property type="entry name" value="Lysozyme-like"/>
    <property type="match status" value="1"/>
</dbReference>
<dbReference type="PROSITE" id="PS51257">
    <property type="entry name" value="PROKAR_LIPOPROTEIN"/>
    <property type="match status" value="1"/>
</dbReference>
<dbReference type="GO" id="GO:0008932">
    <property type="term" value="F:lytic endotransglycosylase activity"/>
    <property type="evidence" value="ECO:0007669"/>
    <property type="project" value="TreeGrafter"/>
</dbReference>
<dbReference type="Pfam" id="PF01476">
    <property type="entry name" value="LysM"/>
    <property type="match status" value="3"/>
</dbReference>
<feature type="signal peptide" evidence="2">
    <location>
        <begin position="1"/>
        <end position="23"/>
    </location>
</feature>
<keyword evidence="2" id="KW-0732">Signal</keyword>
<evidence type="ECO:0000256" key="1">
    <source>
        <dbReference type="ARBA" id="ARBA00007734"/>
    </source>
</evidence>
<dbReference type="PANTHER" id="PTHR33734:SF22">
    <property type="entry name" value="MEMBRANE-BOUND LYTIC MUREIN TRANSGLYCOSYLASE D"/>
    <property type="match status" value="1"/>
</dbReference>
<dbReference type="GO" id="GO:0016020">
    <property type="term" value="C:membrane"/>
    <property type="evidence" value="ECO:0007669"/>
    <property type="project" value="InterPro"/>
</dbReference>
<dbReference type="InterPro" id="IPR000189">
    <property type="entry name" value="Transglyc_AS"/>
</dbReference>
<dbReference type="GO" id="GO:0000270">
    <property type="term" value="P:peptidoglycan metabolic process"/>
    <property type="evidence" value="ECO:0007669"/>
    <property type="project" value="InterPro"/>
</dbReference>
<dbReference type="CDD" id="cd00118">
    <property type="entry name" value="LysM"/>
    <property type="match status" value="3"/>
</dbReference>
<protein>
    <submittedName>
        <fullName evidence="4">Membrane-bound lytic murein transglycosylase D</fullName>
    </submittedName>
</protein>
<dbReference type="Gene3D" id="3.10.350.10">
    <property type="entry name" value="LysM domain"/>
    <property type="match status" value="3"/>
</dbReference>
<evidence type="ECO:0000256" key="2">
    <source>
        <dbReference type="SAM" id="SignalP"/>
    </source>
</evidence>
<dbReference type="InterPro" id="IPR023346">
    <property type="entry name" value="Lysozyme-like_dom_sf"/>
</dbReference>
<evidence type="ECO:0000313" key="5">
    <source>
        <dbReference type="Proteomes" id="UP001321450"/>
    </source>
</evidence>
<dbReference type="InterPro" id="IPR008258">
    <property type="entry name" value="Transglycosylase_SLT_dom_1"/>
</dbReference>
<name>A0AAU9CBU3_9GAMM</name>
<dbReference type="AlphaFoldDB" id="A0AAU9CBU3"/>
<sequence length="513" mass="58761">MRRLGVVAAGCAGLLLTACSQQAIKPEPAAPSAAAGKPEIPPLRVTLREPVAEPAREAAAGEGAAAQAPDDLWRRLFSLYRLPEIDHPRIDAELRWYLAHPEYVDRVQRRARPYLYTIVTEIERQHLPGELALLPVVESAFKPDAYSHRRAAGLWQFIPSTGRLYGLKQNWWIDLRRDVHASTRAAIRYLKKLHTDFHGDWFLALAAYNAGEGTVMRAIRRNRRLHRPTDFWHLRLPRETRAYVPKLLAVARLFAHARDYGIALEPIPNRPLYAVVELDSQLDLTLAAKLAEMPLEELYRLNPGYRRWVTAPGGPHRLILPLEKVELFEARLAELPQSERVRWARHQVRRGETLSQIAHRYGTPVAVIKQTNRLRSHRIYPGQQLLVPVAPKSAVLARLRPPPLKRRSAPVRRVHVVRRGDTLWQIARRYGVKVRQLARWNGLDPRAPLRPGQRLKIRGGTAPVLYTVRKGDSLYEIARRFGVRLQDLRSWNQVHRTIHPGQRLKLYVEQASS</sequence>
<dbReference type="PROSITE" id="PS51782">
    <property type="entry name" value="LYSM"/>
    <property type="match status" value="3"/>
</dbReference>
<feature type="domain" description="LysM" evidence="3">
    <location>
        <begin position="413"/>
        <end position="457"/>
    </location>
</feature>
<reference evidence="5" key="1">
    <citation type="journal article" date="2024" name="Int. J. Syst. Evol. Microbiol.">
        <title>Methylomarinovum tepidoasis sp. nov., a moderately thermophilic methanotroph of the family Methylothermaceae isolated from a deep-sea hydrothermal field.</title>
        <authorList>
            <person name="Hirayama H."/>
            <person name="Takaki Y."/>
            <person name="Abe M."/>
            <person name="Miyazaki M."/>
            <person name="Uematsu K."/>
            <person name="Matsui Y."/>
            <person name="Takai K."/>
        </authorList>
    </citation>
    <scope>NUCLEOTIDE SEQUENCE [LARGE SCALE GENOMIC DNA]</scope>
    <source>
        <strain evidence="5">IN45</strain>
    </source>
</reference>
<evidence type="ECO:0000313" key="4">
    <source>
        <dbReference type="EMBL" id="BCX88201.1"/>
    </source>
</evidence>
<evidence type="ECO:0000259" key="3">
    <source>
        <dbReference type="PROSITE" id="PS51782"/>
    </source>
</evidence>
<gene>
    <name evidence="4" type="ORF">MIN45_P0569</name>
</gene>
<dbReference type="InterPro" id="IPR018392">
    <property type="entry name" value="LysM"/>
</dbReference>
<dbReference type="InterPro" id="IPR036779">
    <property type="entry name" value="LysM_dom_sf"/>
</dbReference>
<accession>A0AAU9CBU3</accession>
<dbReference type="Pfam" id="PF01464">
    <property type="entry name" value="SLT"/>
    <property type="match status" value="1"/>
</dbReference>
<dbReference type="SMART" id="SM00257">
    <property type="entry name" value="LysM"/>
    <property type="match status" value="3"/>
</dbReference>
<proteinExistence type="inferred from homology"/>
<feature type="chain" id="PRO_5043471021" evidence="2">
    <location>
        <begin position="24"/>
        <end position="513"/>
    </location>
</feature>
<dbReference type="Gene3D" id="1.10.530.10">
    <property type="match status" value="1"/>
</dbReference>